<gene>
    <name evidence="11" type="ORF">GCM10009751_24820</name>
</gene>
<dbReference type="Gene3D" id="3.10.170.10">
    <property type="match status" value="1"/>
</dbReference>
<evidence type="ECO:0000259" key="9">
    <source>
        <dbReference type="Pfam" id="PF01447"/>
    </source>
</evidence>
<evidence type="ECO:0000256" key="2">
    <source>
        <dbReference type="ARBA" id="ARBA00022670"/>
    </source>
</evidence>
<dbReference type="PANTHER" id="PTHR43579">
    <property type="match status" value="1"/>
</dbReference>
<comment type="similarity">
    <text evidence="1 7">Belongs to the peptidase M4 family.</text>
</comment>
<comment type="cofactor">
    <cofactor evidence="7">
        <name>Zn(2+)</name>
        <dbReference type="ChEBI" id="CHEBI:29105"/>
    </cofactor>
</comment>
<comment type="function">
    <text evidence="7">Extracellular zinc metalloprotease.</text>
</comment>
<dbReference type="EC" id="3.4.24.-" evidence="7"/>
<organism evidence="11 12">
    <name type="scientific">Myceligenerans crystallogenes</name>
    <dbReference type="NCBI Taxonomy" id="316335"/>
    <lineage>
        <taxon>Bacteria</taxon>
        <taxon>Bacillati</taxon>
        <taxon>Actinomycetota</taxon>
        <taxon>Actinomycetes</taxon>
        <taxon>Micrococcales</taxon>
        <taxon>Promicromonosporaceae</taxon>
        <taxon>Myceligenerans</taxon>
    </lineage>
</organism>
<evidence type="ECO:0000256" key="3">
    <source>
        <dbReference type="ARBA" id="ARBA00022723"/>
    </source>
</evidence>
<evidence type="ECO:0000256" key="8">
    <source>
        <dbReference type="SAM" id="MobiDB-lite"/>
    </source>
</evidence>
<dbReference type="EMBL" id="BAAANL010000004">
    <property type="protein sequence ID" value="GAA1865702.1"/>
    <property type="molecule type" value="Genomic_DNA"/>
</dbReference>
<keyword evidence="5 7" id="KW-0862">Zinc</keyword>
<dbReference type="PRINTS" id="PR00730">
    <property type="entry name" value="THERMOLYSIN"/>
</dbReference>
<comment type="caution">
    <text evidence="11">The sequence shown here is derived from an EMBL/GenBank/DDBJ whole genome shotgun (WGS) entry which is preliminary data.</text>
</comment>
<dbReference type="Pfam" id="PF01447">
    <property type="entry name" value="Peptidase_M4"/>
    <property type="match status" value="1"/>
</dbReference>
<dbReference type="InterPro" id="IPR052759">
    <property type="entry name" value="Metalloprotease_M4"/>
</dbReference>
<evidence type="ECO:0000313" key="11">
    <source>
        <dbReference type="EMBL" id="GAA1865702.1"/>
    </source>
</evidence>
<dbReference type="SUPFAM" id="SSF55486">
    <property type="entry name" value="Metalloproteases ('zincins'), catalytic domain"/>
    <property type="match status" value="1"/>
</dbReference>
<evidence type="ECO:0000259" key="10">
    <source>
        <dbReference type="Pfam" id="PF02868"/>
    </source>
</evidence>
<keyword evidence="2 7" id="KW-0645">Protease</keyword>
<dbReference type="InterPro" id="IPR023612">
    <property type="entry name" value="Peptidase_M4"/>
</dbReference>
<dbReference type="PANTHER" id="PTHR43579:SF1">
    <property type="entry name" value="NEUTRAL METALLOPROTEINASE"/>
    <property type="match status" value="1"/>
</dbReference>
<feature type="domain" description="Peptidase M4" evidence="9">
    <location>
        <begin position="85"/>
        <end position="185"/>
    </location>
</feature>
<dbReference type="InterPro" id="IPR013856">
    <property type="entry name" value="Peptidase_M4_domain"/>
</dbReference>
<dbReference type="RefSeq" id="WP_344103207.1">
    <property type="nucleotide sequence ID" value="NZ_BAAANL010000004.1"/>
</dbReference>
<evidence type="ECO:0000256" key="1">
    <source>
        <dbReference type="ARBA" id="ARBA00009388"/>
    </source>
</evidence>
<evidence type="ECO:0000256" key="5">
    <source>
        <dbReference type="ARBA" id="ARBA00022833"/>
    </source>
</evidence>
<evidence type="ECO:0000256" key="4">
    <source>
        <dbReference type="ARBA" id="ARBA00022801"/>
    </source>
</evidence>
<evidence type="ECO:0000256" key="7">
    <source>
        <dbReference type="RuleBase" id="RU366073"/>
    </source>
</evidence>
<protein>
    <recommendedName>
        <fullName evidence="7">Neutral metalloproteinase</fullName>
        <ecNumber evidence="7">3.4.24.-</ecNumber>
    </recommendedName>
</protein>
<reference evidence="11 12" key="1">
    <citation type="journal article" date="2019" name="Int. J. Syst. Evol. Microbiol.">
        <title>The Global Catalogue of Microorganisms (GCM) 10K type strain sequencing project: providing services to taxonomists for standard genome sequencing and annotation.</title>
        <authorList>
            <consortium name="The Broad Institute Genomics Platform"/>
            <consortium name="The Broad Institute Genome Sequencing Center for Infectious Disease"/>
            <person name="Wu L."/>
            <person name="Ma J."/>
        </authorList>
    </citation>
    <scope>NUCLEOTIDE SEQUENCE [LARGE SCALE GENOMIC DNA]</scope>
    <source>
        <strain evidence="11 12">JCM 14326</strain>
    </source>
</reference>
<sequence length="495" mass="51380">MSRSGFVPPYLLQQVAQAASSGLLPEPALGDASRHTLELDAGFRGGRSRHAARPQAAAPAPEPAPGQPEPAALAWTVHTANNTQNLPGEPVRDETAAEPSGDVTVDEAWDGVRASLEMFSEVFARTSYDGAGARVSSTVHYGRNYQNAFWDGTQLVFGDGDGRIFNRFTIAVDILAHELGHAVTEHTAGLVYRGQPGALNESMSDVFGSCLKQRVLGQDAAGADWLIGAGLFTEQVQGKALRSMSEPGTAYDDPALGKDPQPGHMDDFVDTAEDNGGVHINSGIPNKAFYLAATAIGGSSAEGAGKIWYDALLAVGPATDFAGFAAATIAAAGDHADAVRTAWEGVGVVTADDGADAPQDEGTGRPAPGEPGDDTGPAEPPSDTGGETPPVPPSDGDVPGGVVEVRRSGGVAGLTMTGELDLDGDDPRAEEARMLVHRVDIVMLAQEASAWEEQPGRPDSFTYVIVVAGYEAVVPEDHAAPEILRLAEIVLTPPN</sequence>
<comment type="subcellular location">
    <subcellularLocation>
        <location evidence="7">Secreted</location>
    </subcellularLocation>
</comment>
<keyword evidence="4 7" id="KW-0378">Hydrolase</keyword>
<dbReference type="Pfam" id="PF20242">
    <property type="entry name" value="Emfourin"/>
    <property type="match status" value="1"/>
</dbReference>
<dbReference type="InterPro" id="IPR027268">
    <property type="entry name" value="Peptidase_M4/M1_CTD_sf"/>
</dbReference>
<keyword evidence="6 7" id="KW-0482">Metalloprotease</keyword>
<keyword evidence="12" id="KW-1185">Reference proteome</keyword>
<feature type="compositionally biased region" description="Low complexity" evidence="8">
    <location>
        <begin position="394"/>
        <end position="403"/>
    </location>
</feature>
<evidence type="ECO:0000256" key="6">
    <source>
        <dbReference type="ARBA" id="ARBA00023049"/>
    </source>
</evidence>
<feature type="domain" description="Peptidase M4 C-terminal" evidence="10">
    <location>
        <begin position="188"/>
        <end position="348"/>
    </location>
</feature>
<keyword evidence="3" id="KW-0479">Metal-binding</keyword>
<dbReference type="CDD" id="cd09597">
    <property type="entry name" value="M4_TLP"/>
    <property type="match status" value="1"/>
</dbReference>
<keyword evidence="7" id="KW-0964">Secreted</keyword>
<dbReference type="InterPro" id="IPR001570">
    <property type="entry name" value="Peptidase_M4_C_domain"/>
</dbReference>
<evidence type="ECO:0000313" key="12">
    <source>
        <dbReference type="Proteomes" id="UP001501094"/>
    </source>
</evidence>
<name>A0ABN2NFM1_9MICO</name>
<dbReference type="Gene3D" id="1.10.390.10">
    <property type="entry name" value="Neutral Protease Domain 2"/>
    <property type="match status" value="1"/>
</dbReference>
<dbReference type="Proteomes" id="UP001501094">
    <property type="component" value="Unassembled WGS sequence"/>
</dbReference>
<feature type="region of interest" description="Disordered" evidence="8">
    <location>
        <begin position="351"/>
        <end position="404"/>
    </location>
</feature>
<proteinExistence type="inferred from homology"/>
<accession>A0ABN2NFM1</accession>
<feature type="region of interest" description="Disordered" evidence="8">
    <location>
        <begin position="46"/>
        <end position="70"/>
    </location>
</feature>
<dbReference type="InterPro" id="IPR049457">
    <property type="entry name" value="Emfourin"/>
</dbReference>
<dbReference type="Pfam" id="PF02868">
    <property type="entry name" value="Peptidase_M4_C"/>
    <property type="match status" value="1"/>
</dbReference>